<feature type="transmembrane region" description="Helical" evidence="6">
    <location>
        <begin position="426"/>
        <end position="447"/>
    </location>
</feature>
<evidence type="ECO:0000256" key="6">
    <source>
        <dbReference type="SAM" id="Phobius"/>
    </source>
</evidence>
<evidence type="ECO:0000256" key="2">
    <source>
        <dbReference type="ARBA" id="ARBA00022475"/>
    </source>
</evidence>
<feature type="transmembrane region" description="Helical" evidence="6">
    <location>
        <begin position="65"/>
        <end position="84"/>
    </location>
</feature>
<evidence type="ECO:0000256" key="1">
    <source>
        <dbReference type="ARBA" id="ARBA00004651"/>
    </source>
</evidence>
<evidence type="ECO:0000313" key="7">
    <source>
        <dbReference type="EMBL" id="QEH38044.1"/>
    </source>
</evidence>
<sequence length="562" mass="60204">MSTAVATTSPAARGSGRALPPVLGRLLSASFWLALRVPLQAIFALWTTRLIVGAIGPGMSGAYKFAWGFGFFQMLFEFGISSALQRQISDSWTRDDRDGVNRAVACGLNFYAAMALVQVAALLAVIYGALPYSQFAVGSAAVTARALGEGLLGDPLHGLGAVASSLREYDFIAKLLWLQILTAPCYGLSVVVASVLQAARRYDFIPRLEVAITILRFLILLGGVVAGIDFYWIVIGQIAVQVGLSLVPGLWVMVRELGQPLRFRGARLEDYKALGHISFYMALIQISVVLGDKIDTTILGFMHPNPGQATAIYDVVSKPFLQLRQTGWMLAYMVMPAVASLAAARDLRGLERVKYDGTRLHVAVLLPVGLLAWIYAAPFLSLWMGARLGQDAGNYAGLMRLFLTAALPLVLSVPVQMAIGINRIKVIALAAIGGALINLPISCYLTARIGVAGVIWGTVLTTFFSNLVLPGLYVFRVLELDPRTTLTRTLGAPLAGGLALVAATWLLGYALPIAESAADLRARTAPLLLHLTIGTAAYAAGYLAAPYGRRDLAEMLGKLRRS</sequence>
<dbReference type="PANTHER" id="PTHR30250">
    <property type="entry name" value="PST FAMILY PREDICTED COLANIC ACID TRANSPORTER"/>
    <property type="match status" value="1"/>
</dbReference>
<dbReference type="AlphaFoldDB" id="A0A5B9WCP8"/>
<dbReference type="EMBL" id="CP042997">
    <property type="protein sequence ID" value="QEH38044.1"/>
    <property type="molecule type" value="Genomic_DNA"/>
</dbReference>
<feature type="transmembrane region" description="Helical" evidence="6">
    <location>
        <begin position="326"/>
        <end position="344"/>
    </location>
</feature>
<comment type="subcellular location">
    <subcellularLocation>
        <location evidence="1">Cell membrane</location>
        <topology evidence="1">Multi-pass membrane protein</topology>
    </subcellularLocation>
</comment>
<keyword evidence="5 6" id="KW-0472">Membrane</keyword>
<dbReference type="OrthoDB" id="239146at2"/>
<feature type="transmembrane region" description="Helical" evidence="6">
    <location>
        <begin position="22"/>
        <end position="45"/>
    </location>
</feature>
<feature type="transmembrane region" description="Helical" evidence="6">
    <location>
        <begin position="453"/>
        <end position="478"/>
    </location>
</feature>
<feature type="transmembrane region" description="Helical" evidence="6">
    <location>
        <begin position="105"/>
        <end position="130"/>
    </location>
</feature>
<evidence type="ECO:0000256" key="4">
    <source>
        <dbReference type="ARBA" id="ARBA00022989"/>
    </source>
</evidence>
<dbReference type="GO" id="GO:0005886">
    <property type="term" value="C:plasma membrane"/>
    <property type="evidence" value="ECO:0007669"/>
    <property type="project" value="UniProtKB-SubCell"/>
</dbReference>
<feature type="transmembrane region" description="Helical" evidence="6">
    <location>
        <begin position="527"/>
        <end position="545"/>
    </location>
</feature>
<keyword evidence="2" id="KW-1003">Cell membrane</keyword>
<feature type="transmembrane region" description="Helical" evidence="6">
    <location>
        <begin position="490"/>
        <end position="507"/>
    </location>
</feature>
<accession>A0A5B9WCP8</accession>
<feature type="transmembrane region" description="Helical" evidence="6">
    <location>
        <begin position="231"/>
        <end position="252"/>
    </location>
</feature>
<evidence type="ECO:0000313" key="8">
    <source>
        <dbReference type="Proteomes" id="UP000324233"/>
    </source>
</evidence>
<proteinExistence type="predicted"/>
<feature type="transmembrane region" description="Helical" evidence="6">
    <location>
        <begin position="208"/>
        <end position="225"/>
    </location>
</feature>
<evidence type="ECO:0000256" key="3">
    <source>
        <dbReference type="ARBA" id="ARBA00022692"/>
    </source>
</evidence>
<feature type="transmembrane region" description="Helical" evidence="6">
    <location>
        <begin position="364"/>
        <end position="386"/>
    </location>
</feature>
<dbReference type="InterPro" id="IPR050833">
    <property type="entry name" value="Poly_Biosynth_Transport"/>
</dbReference>
<feature type="transmembrane region" description="Helical" evidence="6">
    <location>
        <begin position="176"/>
        <end position="196"/>
    </location>
</feature>
<dbReference type="Proteomes" id="UP000324233">
    <property type="component" value="Chromosome"/>
</dbReference>
<keyword evidence="3 6" id="KW-0812">Transmembrane</keyword>
<organism evidence="7 8">
    <name type="scientific">Aquisphaera giovannonii</name>
    <dbReference type="NCBI Taxonomy" id="406548"/>
    <lineage>
        <taxon>Bacteria</taxon>
        <taxon>Pseudomonadati</taxon>
        <taxon>Planctomycetota</taxon>
        <taxon>Planctomycetia</taxon>
        <taxon>Isosphaerales</taxon>
        <taxon>Isosphaeraceae</taxon>
        <taxon>Aquisphaera</taxon>
    </lineage>
</organism>
<name>A0A5B9WCP8_9BACT</name>
<dbReference type="KEGG" id="agv:OJF2_66400"/>
<keyword evidence="4 6" id="KW-1133">Transmembrane helix</keyword>
<feature type="transmembrane region" description="Helical" evidence="6">
    <location>
        <begin position="398"/>
        <end position="419"/>
    </location>
</feature>
<dbReference type="RefSeq" id="WP_148597529.1">
    <property type="nucleotide sequence ID" value="NZ_CP042997.1"/>
</dbReference>
<feature type="transmembrane region" description="Helical" evidence="6">
    <location>
        <begin position="273"/>
        <end position="291"/>
    </location>
</feature>
<evidence type="ECO:0000256" key="5">
    <source>
        <dbReference type="ARBA" id="ARBA00023136"/>
    </source>
</evidence>
<dbReference type="PANTHER" id="PTHR30250:SF26">
    <property type="entry name" value="PSMA PROTEIN"/>
    <property type="match status" value="1"/>
</dbReference>
<gene>
    <name evidence="7" type="ORF">OJF2_66400</name>
</gene>
<keyword evidence="8" id="KW-1185">Reference proteome</keyword>
<protein>
    <submittedName>
        <fullName evidence="7">Polysaccharide biosynthesis protein</fullName>
    </submittedName>
</protein>
<reference evidence="7 8" key="1">
    <citation type="submission" date="2019-08" db="EMBL/GenBank/DDBJ databases">
        <title>Deep-cultivation of Planctomycetes and their phenomic and genomic characterization uncovers novel biology.</title>
        <authorList>
            <person name="Wiegand S."/>
            <person name="Jogler M."/>
            <person name="Boedeker C."/>
            <person name="Pinto D."/>
            <person name="Vollmers J."/>
            <person name="Rivas-Marin E."/>
            <person name="Kohn T."/>
            <person name="Peeters S.H."/>
            <person name="Heuer A."/>
            <person name="Rast P."/>
            <person name="Oberbeckmann S."/>
            <person name="Bunk B."/>
            <person name="Jeske O."/>
            <person name="Meyerdierks A."/>
            <person name="Storesund J.E."/>
            <person name="Kallscheuer N."/>
            <person name="Luecker S."/>
            <person name="Lage O.M."/>
            <person name="Pohl T."/>
            <person name="Merkel B.J."/>
            <person name="Hornburger P."/>
            <person name="Mueller R.-W."/>
            <person name="Bruemmer F."/>
            <person name="Labrenz M."/>
            <person name="Spormann A.M."/>
            <person name="Op den Camp H."/>
            <person name="Overmann J."/>
            <person name="Amann R."/>
            <person name="Jetten M.S.M."/>
            <person name="Mascher T."/>
            <person name="Medema M.H."/>
            <person name="Devos D.P."/>
            <person name="Kaster A.-K."/>
            <person name="Ovreas L."/>
            <person name="Rohde M."/>
            <person name="Galperin M.Y."/>
            <person name="Jogler C."/>
        </authorList>
    </citation>
    <scope>NUCLEOTIDE SEQUENCE [LARGE SCALE GENOMIC DNA]</scope>
    <source>
        <strain evidence="7 8">OJF2</strain>
    </source>
</reference>